<dbReference type="AlphaFoldDB" id="K9Z9S9"/>
<organism evidence="2 3">
    <name type="scientific">Cyanobacterium aponinum (strain PCC 10605)</name>
    <dbReference type="NCBI Taxonomy" id="755178"/>
    <lineage>
        <taxon>Bacteria</taxon>
        <taxon>Bacillati</taxon>
        <taxon>Cyanobacteriota</taxon>
        <taxon>Cyanophyceae</taxon>
        <taxon>Oscillatoriophycideae</taxon>
        <taxon>Chroococcales</taxon>
        <taxon>Geminocystaceae</taxon>
        <taxon>Cyanobacterium</taxon>
    </lineage>
</organism>
<dbReference type="OrthoDB" id="424179at2"/>
<name>K9Z9S9_CYAAP</name>
<dbReference type="EMBL" id="CP003947">
    <property type="protein sequence ID" value="AFZ55477.1"/>
    <property type="molecule type" value="Genomic_DNA"/>
</dbReference>
<evidence type="ECO:0000256" key="1">
    <source>
        <dbReference type="SAM" id="Phobius"/>
    </source>
</evidence>
<gene>
    <name evidence="2" type="ordered locus">Cyan10605_3437</name>
</gene>
<reference evidence="3" key="1">
    <citation type="journal article" date="2013" name="Proc. Natl. Acad. Sci. U.S.A.">
        <title>Improving the coverage of the cyanobacterial phylum using diversity-driven genome sequencing.</title>
        <authorList>
            <person name="Shih P.M."/>
            <person name="Wu D."/>
            <person name="Latifi A."/>
            <person name="Axen S.D."/>
            <person name="Fewer D.P."/>
            <person name="Talla E."/>
            <person name="Calteau A."/>
            <person name="Cai F."/>
            <person name="Tandeau de Marsac N."/>
            <person name="Rippka R."/>
            <person name="Herdman M."/>
            <person name="Sivonen K."/>
            <person name="Coursin T."/>
            <person name="Laurent T."/>
            <person name="Goodwin L."/>
            <person name="Nolan M."/>
            <person name="Davenport K.W."/>
            <person name="Han C.S."/>
            <person name="Rubin E.M."/>
            <person name="Eisen J.A."/>
            <person name="Woyke T."/>
            <person name="Gugger M."/>
            <person name="Kerfeld C.A."/>
        </authorList>
    </citation>
    <scope>NUCLEOTIDE SEQUENCE [LARGE SCALE GENOMIC DNA]</scope>
    <source>
        <strain evidence="3">PCC 10605</strain>
    </source>
</reference>
<dbReference type="HOGENOM" id="CLU_098316_0_0_3"/>
<keyword evidence="1" id="KW-0812">Transmembrane</keyword>
<evidence type="ECO:0000313" key="2">
    <source>
        <dbReference type="EMBL" id="AFZ55477.1"/>
    </source>
</evidence>
<proteinExistence type="predicted"/>
<feature type="transmembrane region" description="Helical" evidence="1">
    <location>
        <begin position="7"/>
        <end position="23"/>
    </location>
</feature>
<dbReference type="KEGG" id="can:Cyan10605_3437"/>
<keyword evidence="3" id="KW-1185">Reference proteome</keyword>
<dbReference type="RefSeq" id="WP_015221195.1">
    <property type="nucleotide sequence ID" value="NC_019776.1"/>
</dbReference>
<dbReference type="eggNOG" id="ENOG50320CM">
    <property type="taxonomic scope" value="Bacteria"/>
</dbReference>
<dbReference type="STRING" id="755178.Cyan10605_3437"/>
<keyword evidence="1" id="KW-1133">Transmembrane helix</keyword>
<evidence type="ECO:0000313" key="3">
    <source>
        <dbReference type="Proteomes" id="UP000010480"/>
    </source>
</evidence>
<dbReference type="PATRIC" id="fig|755178.3.peg.3662"/>
<protein>
    <submittedName>
        <fullName evidence="2">Uncharacterized protein</fullName>
    </submittedName>
</protein>
<accession>K9Z9S9</accession>
<dbReference type="Proteomes" id="UP000010480">
    <property type="component" value="Chromosome"/>
</dbReference>
<keyword evidence="1" id="KW-0472">Membrane</keyword>
<sequence length="199" mass="23355" precursor="true">MKLKYSFLLKFIFIFISGIWFYTPQILATEDKEIKSYSVLEKCNNNWENLTKSLTKDVADYGNRIIQSSRIYPNLDNFLPTYIVTASIPDTQSLPLNNFASEDFYMSENQETKQLFFTTLERQYSSNNRIIEAQNFHWLIFTFTPQGWQLVKAITRFGYPQPEGDFSVSPPRDTTNGIIGQAVNLWLRDCQHLRLIDYE</sequence>